<feature type="domain" description="GmrSD restriction endonucleases C-terminal" evidence="1">
    <location>
        <begin position="58"/>
        <end position="151"/>
    </location>
</feature>
<evidence type="ECO:0000313" key="3">
    <source>
        <dbReference type="Proteomes" id="UP000095210"/>
    </source>
</evidence>
<dbReference type="PANTHER" id="PTHR24094">
    <property type="entry name" value="SECRETED PROTEIN"/>
    <property type="match status" value="1"/>
</dbReference>
<dbReference type="KEGG" id="ahm:TL08_14545"/>
<proteinExistence type="predicted"/>
<gene>
    <name evidence="2" type="ORF">TL08_14545</name>
</gene>
<sequence>MDGYSRELFPHWISWGDRCNTRELVLIRDGSDVEVDQECRAVTGTWWSVYDDVEVSPASGVDIDHMVPLAAAWRSGADEWDTARRRQFANDLEAPQLFAVSARSNRSKGDQTPADWVPPATGYHCTYAVHWTEVKTRYDLTITDDEQAALSGMLDTCP</sequence>
<organism evidence="2 3">
    <name type="scientific">Actinoalloteichus hymeniacidonis</name>
    <dbReference type="NCBI Taxonomy" id="340345"/>
    <lineage>
        <taxon>Bacteria</taxon>
        <taxon>Bacillati</taxon>
        <taxon>Actinomycetota</taxon>
        <taxon>Actinomycetes</taxon>
        <taxon>Pseudonocardiales</taxon>
        <taxon>Pseudonocardiaceae</taxon>
        <taxon>Actinoalloteichus</taxon>
    </lineage>
</organism>
<evidence type="ECO:0000313" key="2">
    <source>
        <dbReference type="EMBL" id="AOS63722.1"/>
    </source>
</evidence>
<keyword evidence="3" id="KW-1185">Reference proteome</keyword>
<dbReference type="AlphaFoldDB" id="A0AAC9MZ61"/>
<evidence type="ECO:0000259" key="1">
    <source>
        <dbReference type="Pfam" id="PF07510"/>
    </source>
</evidence>
<dbReference type="InterPro" id="IPR011089">
    <property type="entry name" value="GmrSD_C"/>
</dbReference>
<dbReference type="Pfam" id="PF07510">
    <property type="entry name" value="GmrSD_C"/>
    <property type="match status" value="1"/>
</dbReference>
<dbReference type="Proteomes" id="UP000095210">
    <property type="component" value="Chromosome"/>
</dbReference>
<dbReference type="EMBL" id="CP014859">
    <property type="protein sequence ID" value="AOS63722.1"/>
    <property type="molecule type" value="Genomic_DNA"/>
</dbReference>
<name>A0AAC9MZ61_9PSEU</name>
<dbReference type="PANTHER" id="PTHR24094:SF15">
    <property type="entry name" value="AMP-DEPENDENT SYNTHETASE_LIGASE DOMAIN-CONTAINING PROTEIN-RELATED"/>
    <property type="match status" value="1"/>
</dbReference>
<reference evidence="3" key="1">
    <citation type="submission" date="2016-03" db="EMBL/GenBank/DDBJ databases">
        <title>Complete genome sequence of the type strain Actinoalloteichus hymeniacidonis DSM 45092.</title>
        <authorList>
            <person name="Schaffert L."/>
            <person name="Albersmeier A."/>
            <person name="Winkler A."/>
            <person name="Kalinowski J."/>
            <person name="Zotchev S."/>
            <person name="Ruckert C."/>
        </authorList>
    </citation>
    <scope>NUCLEOTIDE SEQUENCE [LARGE SCALE GENOMIC DNA]</scope>
    <source>
        <strain evidence="3">HPA177(T) (DSM 45092(T))</strain>
    </source>
</reference>
<accession>A0AAC9MZ61</accession>
<protein>
    <submittedName>
        <fullName evidence="2">DUF1524 family protein</fullName>
    </submittedName>
</protein>